<evidence type="ECO:0000313" key="2">
    <source>
        <dbReference type="Proteomes" id="UP000184035"/>
    </source>
</evidence>
<dbReference type="STRING" id="1533.SAMN05443638_101226"/>
<dbReference type="Gene3D" id="3.40.190.10">
    <property type="entry name" value="Periplasmic binding protein-like II"/>
    <property type="match status" value="2"/>
</dbReference>
<dbReference type="Pfam" id="PF12974">
    <property type="entry name" value="Phosphonate-bd"/>
    <property type="match status" value="1"/>
</dbReference>
<sequence>MGKKFNALLITFIVLTMSIFTIGCGGSSKNESPKETKNSEPIKIAALKGPTALGALKLLKDDKKEYDISIYDSPDQLIGKIVNGEVDGAMVPSNMASILYNKTKGKVEFVAINTLGVLYIVENGDTIKSIKDLKGKTLYATGKGAVPEYALNYILNKNGLNPEKDLTIDYKMSHQDLATAIASKEVNLAMLPQPFVTIVQSKDKDLNIPINLTEEWDKVSNGESKLVMGTLIFRKDFIENRKNDLHTFLKKYEESINFVNNNLEETGQIAEENGIIPNAKIAEKAIPKCNIVFIDGKEGKEAMEGFLKVLEESNPKSIGGALPNEDFYYEGK</sequence>
<dbReference type="PANTHER" id="PTHR30024">
    <property type="entry name" value="ALIPHATIC SULFONATES-BINDING PROTEIN-RELATED"/>
    <property type="match status" value="1"/>
</dbReference>
<dbReference type="PIRSF" id="PIRSF027386">
    <property type="entry name" value="UCP027386_ABC_sbc_TM0202"/>
    <property type="match status" value="1"/>
</dbReference>
<accession>A0A1M4SXU4</accession>
<protein>
    <submittedName>
        <fullName evidence="1">NitT/TauT family transport system substrate-binding protein</fullName>
    </submittedName>
</protein>
<name>A0A1M4SXU4_9CLOT</name>
<keyword evidence="2" id="KW-1185">Reference proteome</keyword>
<dbReference type="SUPFAM" id="SSF53850">
    <property type="entry name" value="Periplasmic binding protein-like II"/>
    <property type="match status" value="1"/>
</dbReference>
<dbReference type="InterPro" id="IPR027024">
    <property type="entry name" value="UCP027386_ABC_sbc_TM0202"/>
</dbReference>
<dbReference type="PROSITE" id="PS51257">
    <property type="entry name" value="PROKAR_LIPOPROTEIN"/>
    <property type="match status" value="1"/>
</dbReference>
<dbReference type="AlphaFoldDB" id="A0A1M4SXU4"/>
<proteinExistence type="predicted"/>
<gene>
    <name evidence="1" type="ORF">SAMN05443638_101226</name>
</gene>
<reference evidence="1 2" key="1">
    <citation type="submission" date="2016-11" db="EMBL/GenBank/DDBJ databases">
        <authorList>
            <person name="Jaros S."/>
            <person name="Januszkiewicz K."/>
            <person name="Wedrychowicz H."/>
        </authorList>
    </citation>
    <scope>NUCLEOTIDE SEQUENCE [LARGE SCALE GENOMIC DNA]</scope>
    <source>
        <strain evidence="1 2">DSM 2631</strain>
    </source>
</reference>
<dbReference type="Proteomes" id="UP000184035">
    <property type="component" value="Unassembled WGS sequence"/>
</dbReference>
<organism evidence="1 2">
    <name type="scientific">Clostridium fallax</name>
    <dbReference type="NCBI Taxonomy" id="1533"/>
    <lineage>
        <taxon>Bacteria</taxon>
        <taxon>Bacillati</taxon>
        <taxon>Bacillota</taxon>
        <taxon>Clostridia</taxon>
        <taxon>Eubacteriales</taxon>
        <taxon>Clostridiaceae</taxon>
        <taxon>Clostridium</taxon>
    </lineage>
</organism>
<dbReference type="EMBL" id="FQVM01000001">
    <property type="protein sequence ID" value="SHE36979.1"/>
    <property type="molecule type" value="Genomic_DNA"/>
</dbReference>
<dbReference type="RefSeq" id="WP_072892379.1">
    <property type="nucleotide sequence ID" value="NZ_FQVM01000001.1"/>
</dbReference>
<dbReference type="PANTHER" id="PTHR30024:SF46">
    <property type="entry name" value="ABC TRANSPORTER, SUBSTRATE-BINDING LIPOPROTEIN"/>
    <property type="match status" value="1"/>
</dbReference>
<evidence type="ECO:0000313" key="1">
    <source>
        <dbReference type="EMBL" id="SHE36979.1"/>
    </source>
</evidence>